<keyword evidence="1" id="KW-0472">Membrane</keyword>
<reference evidence="2 3" key="2">
    <citation type="submission" date="2020-07" db="EMBL/GenBank/DDBJ databases">
        <title>Genome assembly of wild tea tree DASZ reveals pedigree and selection history of tea varieties.</title>
        <authorList>
            <person name="Zhang W."/>
        </authorList>
    </citation>
    <scope>NUCLEOTIDE SEQUENCE [LARGE SCALE GENOMIC DNA]</scope>
    <source>
        <strain evidence="3">cv. G240</strain>
        <tissue evidence="2">Leaf</tissue>
    </source>
</reference>
<evidence type="ECO:0000313" key="3">
    <source>
        <dbReference type="Proteomes" id="UP000593564"/>
    </source>
</evidence>
<keyword evidence="1" id="KW-1133">Transmembrane helix</keyword>
<comment type="caution">
    <text evidence="2">The sequence shown here is derived from an EMBL/GenBank/DDBJ whole genome shotgun (WGS) entry which is preliminary data.</text>
</comment>
<dbReference type="Proteomes" id="UP000593564">
    <property type="component" value="Unassembled WGS sequence"/>
</dbReference>
<gene>
    <name evidence="2" type="ORF">HYC85_018895</name>
</gene>
<reference evidence="3" key="1">
    <citation type="journal article" date="2020" name="Nat. Commun.">
        <title>Genome assembly of wild tea tree DASZ reveals pedigree and selection history of tea varieties.</title>
        <authorList>
            <person name="Zhang W."/>
            <person name="Zhang Y."/>
            <person name="Qiu H."/>
            <person name="Guo Y."/>
            <person name="Wan H."/>
            <person name="Zhang X."/>
            <person name="Scossa F."/>
            <person name="Alseekh S."/>
            <person name="Zhang Q."/>
            <person name="Wang P."/>
            <person name="Xu L."/>
            <person name="Schmidt M.H."/>
            <person name="Jia X."/>
            <person name="Li D."/>
            <person name="Zhu A."/>
            <person name="Guo F."/>
            <person name="Chen W."/>
            <person name="Ni D."/>
            <person name="Usadel B."/>
            <person name="Fernie A.R."/>
            <person name="Wen W."/>
        </authorList>
    </citation>
    <scope>NUCLEOTIDE SEQUENCE [LARGE SCALE GENOMIC DNA]</scope>
    <source>
        <strain evidence="3">cv. G240</strain>
    </source>
</reference>
<keyword evidence="1" id="KW-0812">Transmembrane</keyword>
<evidence type="ECO:0000256" key="1">
    <source>
        <dbReference type="SAM" id="Phobius"/>
    </source>
</evidence>
<protein>
    <submittedName>
        <fullName evidence="2">Uncharacterized protein</fullName>
    </submittedName>
</protein>
<name>A0A7J7GZG5_CAMSI</name>
<dbReference type="AlphaFoldDB" id="A0A7J7GZG5"/>
<feature type="transmembrane region" description="Helical" evidence="1">
    <location>
        <begin position="169"/>
        <end position="202"/>
    </location>
</feature>
<evidence type="ECO:0000313" key="2">
    <source>
        <dbReference type="EMBL" id="KAF5944818.1"/>
    </source>
</evidence>
<organism evidence="2 3">
    <name type="scientific">Camellia sinensis</name>
    <name type="common">Tea plant</name>
    <name type="synonym">Thea sinensis</name>
    <dbReference type="NCBI Taxonomy" id="4442"/>
    <lineage>
        <taxon>Eukaryota</taxon>
        <taxon>Viridiplantae</taxon>
        <taxon>Streptophyta</taxon>
        <taxon>Embryophyta</taxon>
        <taxon>Tracheophyta</taxon>
        <taxon>Spermatophyta</taxon>
        <taxon>Magnoliopsida</taxon>
        <taxon>eudicotyledons</taxon>
        <taxon>Gunneridae</taxon>
        <taxon>Pentapetalae</taxon>
        <taxon>asterids</taxon>
        <taxon>Ericales</taxon>
        <taxon>Theaceae</taxon>
        <taxon>Camellia</taxon>
    </lineage>
</organism>
<proteinExistence type="predicted"/>
<keyword evidence="3" id="KW-1185">Reference proteome</keyword>
<accession>A0A7J7GZG5</accession>
<sequence length="203" mass="20769">MVRMKMEGAVMAAWRVVGSSDDGEAISRSKSGSGNGIGVGLGPTQEMAAFHIAPTVFPVPPKPTLVPPKTTPASTTSPARTPFSAVAPPRFPMLSRLQIRVTLETIHEEETTDEFTETSSPSSALFLSKNPTCSLEVGKHWPLYGHDGQCAYGGGGSDSDGSGSGSMVVAVVIVVAVMIVVVAVMAAAMAMAVAVAVVVAAVA</sequence>
<dbReference type="EMBL" id="JACBKZ010000008">
    <property type="protein sequence ID" value="KAF5944818.1"/>
    <property type="molecule type" value="Genomic_DNA"/>
</dbReference>